<dbReference type="Proteomes" id="UP000324222">
    <property type="component" value="Unassembled WGS sequence"/>
</dbReference>
<sequence>MLSKFSVFPLYINTFISFPGFHSSLSPTSSIQACISLPIH</sequence>
<reference evidence="1 2" key="1">
    <citation type="submission" date="2019-05" db="EMBL/GenBank/DDBJ databases">
        <title>Another draft genome of Portunus trituberculatus and its Hox gene families provides insights of decapod evolution.</title>
        <authorList>
            <person name="Jeong J.-H."/>
            <person name="Song I."/>
            <person name="Kim S."/>
            <person name="Choi T."/>
            <person name="Kim D."/>
            <person name="Ryu S."/>
            <person name="Kim W."/>
        </authorList>
    </citation>
    <scope>NUCLEOTIDE SEQUENCE [LARGE SCALE GENOMIC DNA]</scope>
    <source>
        <tissue evidence="1">Muscle</tissue>
    </source>
</reference>
<accession>A0A5B7KBM1</accession>
<dbReference type="AlphaFoldDB" id="A0A5B7KBM1"/>
<proteinExistence type="predicted"/>
<evidence type="ECO:0000313" key="1">
    <source>
        <dbReference type="EMBL" id="MPD06271.1"/>
    </source>
</evidence>
<gene>
    <name evidence="1" type="ORF">E2C01_102075</name>
</gene>
<protein>
    <submittedName>
        <fullName evidence="1">Uncharacterized protein</fullName>
    </submittedName>
</protein>
<evidence type="ECO:0000313" key="2">
    <source>
        <dbReference type="Proteomes" id="UP000324222"/>
    </source>
</evidence>
<dbReference type="PROSITE" id="PS51257">
    <property type="entry name" value="PROKAR_LIPOPROTEIN"/>
    <property type="match status" value="1"/>
</dbReference>
<dbReference type="EMBL" id="VSRR010150258">
    <property type="protein sequence ID" value="MPD06271.1"/>
    <property type="molecule type" value="Genomic_DNA"/>
</dbReference>
<keyword evidence="2" id="KW-1185">Reference proteome</keyword>
<comment type="caution">
    <text evidence="1">The sequence shown here is derived from an EMBL/GenBank/DDBJ whole genome shotgun (WGS) entry which is preliminary data.</text>
</comment>
<organism evidence="1 2">
    <name type="scientific">Portunus trituberculatus</name>
    <name type="common">Swimming crab</name>
    <name type="synonym">Neptunus trituberculatus</name>
    <dbReference type="NCBI Taxonomy" id="210409"/>
    <lineage>
        <taxon>Eukaryota</taxon>
        <taxon>Metazoa</taxon>
        <taxon>Ecdysozoa</taxon>
        <taxon>Arthropoda</taxon>
        <taxon>Crustacea</taxon>
        <taxon>Multicrustacea</taxon>
        <taxon>Malacostraca</taxon>
        <taxon>Eumalacostraca</taxon>
        <taxon>Eucarida</taxon>
        <taxon>Decapoda</taxon>
        <taxon>Pleocyemata</taxon>
        <taxon>Brachyura</taxon>
        <taxon>Eubrachyura</taxon>
        <taxon>Portunoidea</taxon>
        <taxon>Portunidae</taxon>
        <taxon>Portuninae</taxon>
        <taxon>Portunus</taxon>
    </lineage>
</organism>
<name>A0A5B7KBM1_PORTR</name>